<dbReference type="AlphaFoldDB" id="A0A7M2YUH3"/>
<name>A0A7M2YUH3_9ACTN</name>
<sequence length="186" mass="20314">MEPRDRLLARIAALREADRALLEARLGGQHALVELAAEAWRGGQDAQPLELVGGDALGAVRRVGVEQLAGGNAVVVVRHAALDLPEDERRDMLLRLDRALRGEAEARKLGAQSLAELRLGQQQEVVLPAAQHYQRRDESGLRREQQRLARLAGSERLDVVGHHALQVGGGIRSGDGDERPRPRGRP</sequence>
<reference evidence="2 3" key="1">
    <citation type="submission" date="2018-07" db="EMBL/GenBank/DDBJ databases">
        <title>High-quality-draft genome sequence of Gaiella occulta.</title>
        <authorList>
            <person name="Severino R."/>
            <person name="Froufe H.J.C."/>
            <person name="Rainey F.A."/>
            <person name="Barroso C."/>
            <person name="Albuquerque L."/>
            <person name="Lobo-Da-Cunha A."/>
            <person name="Da Costa M.S."/>
            <person name="Egas C."/>
        </authorList>
    </citation>
    <scope>NUCLEOTIDE SEQUENCE [LARGE SCALE GENOMIC DNA]</scope>
    <source>
        <strain evidence="2 3">F2-233</strain>
    </source>
</reference>
<reference evidence="3" key="2">
    <citation type="journal article" date="2019" name="MicrobiologyOpen">
        <title>High-quality draft genome sequence of Gaiella occulta isolated from a 150 meter deep mineral water borehole and comparison with the genome sequences of other deep-branching lineages of the phylum Actinobacteria.</title>
        <authorList>
            <person name="Severino R."/>
            <person name="Froufe H.J.C."/>
            <person name="Barroso C."/>
            <person name="Albuquerque L."/>
            <person name="Lobo-da-Cunha A."/>
            <person name="da Costa M.S."/>
            <person name="Egas C."/>
        </authorList>
    </citation>
    <scope>NUCLEOTIDE SEQUENCE [LARGE SCALE GENOMIC DNA]</scope>
    <source>
        <strain evidence="3">F2-233</strain>
    </source>
</reference>
<evidence type="ECO:0000313" key="2">
    <source>
        <dbReference type="EMBL" id="RDI73269.1"/>
    </source>
</evidence>
<gene>
    <name evidence="2" type="ORF">Gocc_3064</name>
</gene>
<feature type="region of interest" description="Disordered" evidence="1">
    <location>
        <begin position="165"/>
        <end position="186"/>
    </location>
</feature>
<evidence type="ECO:0000256" key="1">
    <source>
        <dbReference type="SAM" id="MobiDB-lite"/>
    </source>
</evidence>
<organism evidence="2 3">
    <name type="scientific">Gaiella occulta</name>
    <dbReference type="NCBI Taxonomy" id="1002870"/>
    <lineage>
        <taxon>Bacteria</taxon>
        <taxon>Bacillati</taxon>
        <taxon>Actinomycetota</taxon>
        <taxon>Thermoleophilia</taxon>
        <taxon>Gaiellales</taxon>
        <taxon>Gaiellaceae</taxon>
        <taxon>Gaiella</taxon>
    </lineage>
</organism>
<dbReference type="Proteomes" id="UP000254134">
    <property type="component" value="Unassembled WGS sequence"/>
</dbReference>
<keyword evidence="3" id="KW-1185">Reference proteome</keyword>
<protein>
    <submittedName>
        <fullName evidence="2">Uncharacterized protein</fullName>
    </submittedName>
</protein>
<accession>A0A7M2YUH3</accession>
<feature type="compositionally biased region" description="Basic and acidic residues" evidence="1">
    <location>
        <begin position="174"/>
        <end position="186"/>
    </location>
</feature>
<comment type="caution">
    <text evidence="2">The sequence shown here is derived from an EMBL/GenBank/DDBJ whole genome shotgun (WGS) entry which is preliminary data.</text>
</comment>
<evidence type="ECO:0000313" key="3">
    <source>
        <dbReference type="Proteomes" id="UP000254134"/>
    </source>
</evidence>
<proteinExistence type="predicted"/>
<dbReference type="EMBL" id="QQZY01000011">
    <property type="protein sequence ID" value="RDI73269.1"/>
    <property type="molecule type" value="Genomic_DNA"/>
</dbReference>